<name>A0AA38CGD5_TAXCH</name>
<gene>
    <name evidence="3" type="ORF">KI387_029895</name>
</gene>
<organism evidence="3 4">
    <name type="scientific">Taxus chinensis</name>
    <name type="common">Chinese yew</name>
    <name type="synonym">Taxus wallichiana var. chinensis</name>
    <dbReference type="NCBI Taxonomy" id="29808"/>
    <lineage>
        <taxon>Eukaryota</taxon>
        <taxon>Viridiplantae</taxon>
        <taxon>Streptophyta</taxon>
        <taxon>Embryophyta</taxon>
        <taxon>Tracheophyta</taxon>
        <taxon>Spermatophyta</taxon>
        <taxon>Pinopsida</taxon>
        <taxon>Pinidae</taxon>
        <taxon>Conifers II</taxon>
        <taxon>Cupressales</taxon>
        <taxon>Taxaceae</taxon>
        <taxon>Taxus</taxon>
    </lineage>
</organism>
<feature type="transmembrane region" description="Helical" evidence="2">
    <location>
        <begin position="126"/>
        <end position="145"/>
    </location>
</feature>
<proteinExistence type="predicted"/>
<keyword evidence="4" id="KW-1185">Reference proteome</keyword>
<feature type="non-terminal residue" evidence="3">
    <location>
        <position position="1"/>
    </location>
</feature>
<dbReference type="AlphaFoldDB" id="A0AA38CGD5"/>
<keyword evidence="2" id="KW-0812">Transmembrane</keyword>
<feature type="region of interest" description="Disordered" evidence="1">
    <location>
        <begin position="16"/>
        <end position="36"/>
    </location>
</feature>
<evidence type="ECO:0000313" key="4">
    <source>
        <dbReference type="Proteomes" id="UP000824469"/>
    </source>
</evidence>
<evidence type="ECO:0000256" key="2">
    <source>
        <dbReference type="SAM" id="Phobius"/>
    </source>
</evidence>
<evidence type="ECO:0000313" key="3">
    <source>
        <dbReference type="EMBL" id="KAH9298213.1"/>
    </source>
</evidence>
<dbReference type="Proteomes" id="UP000824469">
    <property type="component" value="Unassembled WGS sequence"/>
</dbReference>
<comment type="caution">
    <text evidence="3">The sequence shown here is derived from an EMBL/GenBank/DDBJ whole genome shotgun (WGS) entry which is preliminary data.</text>
</comment>
<accession>A0AA38CGD5</accession>
<dbReference type="EMBL" id="JAHRHJ020000010">
    <property type="protein sequence ID" value="KAH9298213.1"/>
    <property type="molecule type" value="Genomic_DNA"/>
</dbReference>
<reference evidence="3 4" key="1">
    <citation type="journal article" date="2021" name="Nat. Plants">
        <title>The Taxus genome provides insights into paclitaxel biosynthesis.</title>
        <authorList>
            <person name="Xiong X."/>
            <person name="Gou J."/>
            <person name="Liao Q."/>
            <person name="Li Y."/>
            <person name="Zhou Q."/>
            <person name="Bi G."/>
            <person name="Li C."/>
            <person name="Du R."/>
            <person name="Wang X."/>
            <person name="Sun T."/>
            <person name="Guo L."/>
            <person name="Liang H."/>
            <person name="Lu P."/>
            <person name="Wu Y."/>
            <person name="Zhang Z."/>
            <person name="Ro D.K."/>
            <person name="Shang Y."/>
            <person name="Huang S."/>
            <person name="Yan J."/>
        </authorList>
    </citation>
    <scope>NUCLEOTIDE SEQUENCE [LARGE SCALE GENOMIC DNA]</scope>
    <source>
        <strain evidence="3">Ta-2019</strain>
    </source>
</reference>
<sequence length="146" mass="16473">MIQTFLTVGSSSKLAAKGNKKHKAEEASPKSTGHLGKNKMVKSCHLATMEFQTWWANKPYNHELNMALHRSGVDQILQMPYFSGCEFDPYLVQMVSSYGRNNRCSVVIYMGKEVKISLHGLRLCPGYNLCSLICISIFFLNMVSFL</sequence>
<protein>
    <submittedName>
        <fullName evidence="3">Uncharacterized protein</fullName>
    </submittedName>
</protein>
<keyword evidence="2" id="KW-0472">Membrane</keyword>
<evidence type="ECO:0000256" key="1">
    <source>
        <dbReference type="SAM" id="MobiDB-lite"/>
    </source>
</evidence>
<keyword evidence="2" id="KW-1133">Transmembrane helix</keyword>